<protein>
    <submittedName>
        <fullName evidence="2">Uncharacterized protein</fullName>
    </submittedName>
</protein>
<evidence type="ECO:0000256" key="1">
    <source>
        <dbReference type="SAM" id="Phobius"/>
    </source>
</evidence>
<dbReference type="AlphaFoldDB" id="A0AA38HPA2"/>
<sequence>MGPNEIKKAMKTGVKQFFKKTKQQMRQDGGDISKIILILSFVLVPALICFLKGFTEIIKVESNRMMFDCMEQDSCTYRPWVSDRVRKTLVRVIEYG</sequence>
<evidence type="ECO:0000313" key="3">
    <source>
        <dbReference type="Proteomes" id="UP001168821"/>
    </source>
</evidence>
<comment type="caution">
    <text evidence="2">The sequence shown here is derived from an EMBL/GenBank/DDBJ whole genome shotgun (WGS) entry which is preliminary data.</text>
</comment>
<dbReference type="Proteomes" id="UP001168821">
    <property type="component" value="Unassembled WGS sequence"/>
</dbReference>
<dbReference type="EMBL" id="JALNTZ010000009">
    <property type="protein sequence ID" value="KAJ3641523.1"/>
    <property type="molecule type" value="Genomic_DNA"/>
</dbReference>
<organism evidence="2 3">
    <name type="scientific">Zophobas morio</name>
    <dbReference type="NCBI Taxonomy" id="2755281"/>
    <lineage>
        <taxon>Eukaryota</taxon>
        <taxon>Metazoa</taxon>
        <taxon>Ecdysozoa</taxon>
        <taxon>Arthropoda</taxon>
        <taxon>Hexapoda</taxon>
        <taxon>Insecta</taxon>
        <taxon>Pterygota</taxon>
        <taxon>Neoptera</taxon>
        <taxon>Endopterygota</taxon>
        <taxon>Coleoptera</taxon>
        <taxon>Polyphaga</taxon>
        <taxon>Cucujiformia</taxon>
        <taxon>Tenebrionidae</taxon>
        <taxon>Zophobas</taxon>
    </lineage>
</organism>
<name>A0AA38HPA2_9CUCU</name>
<keyword evidence="1" id="KW-0812">Transmembrane</keyword>
<reference evidence="2" key="1">
    <citation type="journal article" date="2023" name="G3 (Bethesda)">
        <title>Whole genome assemblies of Zophobas morio and Tenebrio molitor.</title>
        <authorList>
            <person name="Kaur S."/>
            <person name="Stinson S.A."/>
            <person name="diCenzo G.C."/>
        </authorList>
    </citation>
    <scope>NUCLEOTIDE SEQUENCE</scope>
    <source>
        <strain evidence="2">QUZm001</strain>
    </source>
</reference>
<keyword evidence="1" id="KW-0472">Membrane</keyword>
<accession>A0AA38HPA2</accession>
<evidence type="ECO:0000313" key="2">
    <source>
        <dbReference type="EMBL" id="KAJ3641523.1"/>
    </source>
</evidence>
<keyword evidence="3" id="KW-1185">Reference proteome</keyword>
<proteinExistence type="predicted"/>
<gene>
    <name evidence="2" type="ORF">Zmor_028028</name>
</gene>
<feature type="transmembrane region" description="Helical" evidence="1">
    <location>
        <begin position="35"/>
        <end position="55"/>
    </location>
</feature>
<keyword evidence="1" id="KW-1133">Transmembrane helix</keyword>